<organism evidence="4 5">
    <name type="scientific">Venturia nashicola</name>
    <dbReference type="NCBI Taxonomy" id="86259"/>
    <lineage>
        <taxon>Eukaryota</taxon>
        <taxon>Fungi</taxon>
        <taxon>Dikarya</taxon>
        <taxon>Ascomycota</taxon>
        <taxon>Pezizomycotina</taxon>
        <taxon>Dothideomycetes</taxon>
        <taxon>Pleosporomycetidae</taxon>
        <taxon>Venturiales</taxon>
        <taxon>Venturiaceae</taxon>
        <taxon>Venturia</taxon>
    </lineage>
</organism>
<keyword evidence="2" id="KW-0812">Transmembrane</keyword>
<dbReference type="Gene3D" id="2.170.130.20">
    <property type="entry name" value="LCCL-like domain"/>
    <property type="match status" value="1"/>
</dbReference>
<evidence type="ECO:0000313" key="4">
    <source>
        <dbReference type="EMBL" id="TID13485.1"/>
    </source>
</evidence>
<feature type="transmembrane region" description="Helical" evidence="2">
    <location>
        <begin position="455"/>
        <end position="475"/>
    </location>
</feature>
<feature type="transmembrane region" description="Helical" evidence="2">
    <location>
        <begin position="428"/>
        <end position="448"/>
    </location>
</feature>
<reference evidence="4 5" key="1">
    <citation type="submission" date="2019-04" db="EMBL/GenBank/DDBJ databases">
        <title>High contiguity whole genome sequence and gene annotation resource for two Venturia nashicola isolates.</title>
        <authorList>
            <person name="Prokchorchik M."/>
            <person name="Won K."/>
            <person name="Lee Y."/>
            <person name="Choi E.D."/>
            <person name="Segonzac C."/>
            <person name="Sohn K.H."/>
        </authorList>
    </citation>
    <scope>NUCLEOTIDE SEQUENCE [LARGE SCALE GENOMIC DNA]</scope>
    <source>
        <strain evidence="4 5">PRI2</strain>
    </source>
</reference>
<protein>
    <recommendedName>
        <fullName evidence="3">LCCL domain-containing protein</fullName>
    </recommendedName>
</protein>
<keyword evidence="5" id="KW-1185">Reference proteome</keyword>
<dbReference type="PANTHER" id="PTHR31331">
    <property type="entry name" value="LCCL DOMAIN PROTEIN (AFU_ORTHOLOGUE AFUA_5G08630)"/>
    <property type="match status" value="1"/>
</dbReference>
<proteinExistence type="predicted"/>
<dbReference type="Pfam" id="PF03815">
    <property type="entry name" value="LCCL"/>
    <property type="match status" value="1"/>
</dbReference>
<feature type="compositionally biased region" description="Polar residues" evidence="1">
    <location>
        <begin position="1"/>
        <end position="11"/>
    </location>
</feature>
<dbReference type="SMART" id="SM00603">
    <property type="entry name" value="LCCL"/>
    <property type="match status" value="1"/>
</dbReference>
<accession>A0A4Z1NRK9</accession>
<gene>
    <name evidence="4" type="ORF">E6O75_ATG11401</name>
</gene>
<name>A0A4Z1NRK9_9PEZI</name>
<dbReference type="EMBL" id="SNSC02000026">
    <property type="protein sequence ID" value="TID13485.1"/>
    <property type="molecule type" value="Genomic_DNA"/>
</dbReference>
<dbReference type="PROSITE" id="PS50820">
    <property type="entry name" value="LCCL"/>
    <property type="match status" value="1"/>
</dbReference>
<evidence type="ECO:0000256" key="1">
    <source>
        <dbReference type="SAM" id="MobiDB-lite"/>
    </source>
</evidence>
<dbReference type="AlphaFoldDB" id="A0A4Z1NRK9"/>
<feature type="domain" description="LCCL" evidence="3">
    <location>
        <begin position="178"/>
        <end position="281"/>
    </location>
</feature>
<evidence type="ECO:0000259" key="3">
    <source>
        <dbReference type="PROSITE" id="PS50820"/>
    </source>
</evidence>
<comment type="caution">
    <text evidence="4">The sequence shown here is derived from an EMBL/GenBank/DDBJ whole genome shotgun (WGS) entry which is preliminary data.</text>
</comment>
<evidence type="ECO:0000256" key="2">
    <source>
        <dbReference type="SAM" id="Phobius"/>
    </source>
</evidence>
<feature type="transmembrane region" description="Helical" evidence="2">
    <location>
        <begin position="124"/>
        <end position="143"/>
    </location>
</feature>
<keyword evidence="2" id="KW-0472">Membrane</keyword>
<feature type="transmembrane region" description="Helical" evidence="2">
    <location>
        <begin position="353"/>
        <end position="378"/>
    </location>
</feature>
<sequence length="651" mass="73058">MPPRQPNSSNDEPYRDDPITATSPEALSEQDTVGQDDALSFLGMGNDPAGDEETDGSDLTTYQQKHSFLRHLPPRFRKSWMDTVKWLAGPQPPRIWKIRPYFEKIQTYHLQMLEHYFPKKAHKAWLLIGFYFVWLFVFSMALWKSAFAGDIAGYGKPAVLNCETTLWRRGNKCGLNGDLCRPFDSTAYAFRCPASCSRAIIYDDYVIGNQTENYRSLVIGGPPAEAKDSVEKSIYRGDSFICGAAVHAGYISDEHGGCGVIRLIGEQSSFPASKRHQISSIGFDSYFPLSFEFVPGKAEKCADLRWPLLGLSATFSSILSLFVTSPAIFTYSIFTGLFSHVALVSNPPPMSSYYSLISVAFGRFLPAAFCIAVMYMVAIRKTLSGLRAQYEKTILWLGACWVGCLNNYTFDKIPIQRLTPHDLKQPGAIPALIAVVLCIFFIAVGQAWGLRMEGLFFKYLAIYGTFVTCLLLLVAVPDLHLRIHHYILALLLLPGTCMQNRPSLLYQGLLFGLFINGIARWGFDPIIQTTASLRGDAPRNTLLPSLLPPIIHNNIHQVNMAPNITFEWEQPAADLGYDGISILVNDVERYKGYQDVDESAMKRFTWVRLREDVPEYFRFAFLKGRAPGDYTKGGTWDVNGGWKHMRPGHTT</sequence>
<feature type="transmembrane region" description="Helical" evidence="2">
    <location>
        <begin position="308"/>
        <end position="333"/>
    </location>
</feature>
<feature type="compositionally biased region" description="Polar residues" evidence="1">
    <location>
        <begin position="20"/>
        <end position="33"/>
    </location>
</feature>
<dbReference type="SUPFAM" id="SSF69848">
    <property type="entry name" value="LCCL domain"/>
    <property type="match status" value="1"/>
</dbReference>
<feature type="region of interest" description="Disordered" evidence="1">
    <location>
        <begin position="1"/>
        <end position="58"/>
    </location>
</feature>
<dbReference type="InterPro" id="IPR036609">
    <property type="entry name" value="LCCL_sf"/>
</dbReference>
<dbReference type="Proteomes" id="UP000298493">
    <property type="component" value="Unassembled WGS sequence"/>
</dbReference>
<dbReference type="PANTHER" id="PTHR31331:SF8">
    <property type="entry name" value="LCCL DOMAIN PROTEIN (AFU_ORTHOLOGUE AFUA_5G02970)"/>
    <property type="match status" value="1"/>
</dbReference>
<dbReference type="InterPro" id="IPR004043">
    <property type="entry name" value="LCCL"/>
</dbReference>
<dbReference type="InterPro" id="IPR051957">
    <property type="entry name" value="CRISP-LCCL_domain"/>
</dbReference>
<evidence type="ECO:0000313" key="5">
    <source>
        <dbReference type="Proteomes" id="UP000298493"/>
    </source>
</evidence>
<feature type="transmembrane region" description="Helical" evidence="2">
    <location>
        <begin position="504"/>
        <end position="523"/>
    </location>
</feature>
<keyword evidence="2" id="KW-1133">Transmembrane helix</keyword>